<name>A0AAD7B4D0_MYCRO</name>
<gene>
    <name evidence="1" type="ORF">B0H17DRAFT_1153704</name>
</gene>
<comment type="caution">
    <text evidence="1">The sequence shown here is derived from an EMBL/GenBank/DDBJ whole genome shotgun (WGS) entry which is preliminary data.</text>
</comment>
<accession>A0AAD7B4D0</accession>
<dbReference type="EMBL" id="JARKIE010001017">
    <property type="protein sequence ID" value="KAJ7609673.1"/>
    <property type="molecule type" value="Genomic_DNA"/>
</dbReference>
<reference evidence="1" key="1">
    <citation type="submission" date="2023-03" db="EMBL/GenBank/DDBJ databases">
        <title>Massive genome expansion in bonnet fungi (Mycena s.s.) driven by repeated elements and novel gene families across ecological guilds.</title>
        <authorList>
            <consortium name="Lawrence Berkeley National Laboratory"/>
            <person name="Harder C.B."/>
            <person name="Miyauchi S."/>
            <person name="Viragh M."/>
            <person name="Kuo A."/>
            <person name="Thoen E."/>
            <person name="Andreopoulos B."/>
            <person name="Lu D."/>
            <person name="Skrede I."/>
            <person name="Drula E."/>
            <person name="Henrissat B."/>
            <person name="Morin E."/>
            <person name="Kohler A."/>
            <person name="Barry K."/>
            <person name="LaButti K."/>
            <person name="Morin E."/>
            <person name="Salamov A."/>
            <person name="Lipzen A."/>
            <person name="Mereny Z."/>
            <person name="Hegedus B."/>
            <person name="Baldrian P."/>
            <person name="Stursova M."/>
            <person name="Weitz H."/>
            <person name="Taylor A."/>
            <person name="Grigoriev I.V."/>
            <person name="Nagy L.G."/>
            <person name="Martin F."/>
            <person name="Kauserud H."/>
        </authorList>
    </citation>
    <scope>NUCLEOTIDE SEQUENCE</scope>
    <source>
        <strain evidence="1">CBHHK067</strain>
    </source>
</reference>
<sequence>MEERPLKVNASAWTKWLDTMVTMTRKHPPDPKMLCPYCDTLLPAKPTPILKELLDRTYLQFCSSPHPSNRLGRKAPLAIFGVVCQCQVFESDVLPQVKEQGWPTQINWVTLKDCAAHGMGASQKSLLIQAIPLSTQEQE</sequence>
<organism evidence="1 2">
    <name type="scientific">Mycena rosella</name>
    <name type="common">Pink bonnet</name>
    <name type="synonym">Agaricus rosellus</name>
    <dbReference type="NCBI Taxonomy" id="1033263"/>
    <lineage>
        <taxon>Eukaryota</taxon>
        <taxon>Fungi</taxon>
        <taxon>Dikarya</taxon>
        <taxon>Basidiomycota</taxon>
        <taxon>Agaricomycotina</taxon>
        <taxon>Agaricomycetes</taxon>
        <taxon>Agaricomycetidae</taxon>
        <taxon>Agaricales</taxon>
        <taxon>Marasmiineae</taxon>
        <taxon>Mycenaceae</taxon>
        <taxon>Mycena</taxon>
    </lineage>
</organism>
<protein>
    <submittedName>
        <fullName evidence="1">Uncharacterized protein</fullName>
    </submittedName>
</protein>
<dbReference type="AlphaFoldDB" id="A0AAD7B4D0"/>
<evidence type="ECO:0000313" key="1">
    <source>
        <dbReference type="EMBL" id="KAJ7609673.1"/>
    </source>
</evidence>
<evidence type="ECO:0000313" key="2">
    <source>
        <dbReference type="Proteomes" id="UP001221757"/>
    </source>
</evidence>
<keyword evidence="2" id="KW-1185">Reference proteome</keyword>
<proteinExistence type="predicted"/>
<dbReference type="Proteomes" id="UP001221757">
    <property type="component" value="Unassembled WGS sequence"/>
</dbReference>